<keyword evidence="5" id="KW-1185">Reference proteome</keyword>
<comment type="caution">
    <text evidence="4">The sequence shown here is derived from an EMBL/GenBank/DDBJ whole genome shotgun (WGS) entry which is preliminary data.</text>
</comment>
<reference evidence="5" key="1">
    <citation type="journal article" date="2016" name="Genome Announc.">
        <title>Draft Genome Sequences of Five Rapidly Growing Mycobacterium Species, M. thermoresistibile, M. fortuitum subsp. acetamidolyticum, M. canariasense, M. brisbanense, and M. novocastrense.</title>
        <authorList>
            <person name="Katahira K."/>
            <person name="Ogura Y."/>
            <person name="Gotoh Y."/>
            <person name="Hayashi T."/>
        </authorList>
    </citation>
    <scope>NUCLEOTIDE SEQUENCE [LARGE SCALE GENOMIC DNA]</scope>
    <source>
        <strain evidence="5">JCM15654</strain>
    </source>
</reference>
<sequence>MSGADKARNKVDRVRGKVKETFGRATGDPQLEAQGRADQRASHLKDAAEKVKDAFRPRRRRQL</sequence>
<dbReference type="Pfam" id="PF05532">
    <property type="entry name" value="CsbD"/>
    <property type="match status" value="1"/>
</dbReference>
<evidence type="ECO:0000256" key="1">
    <source>
        <dbReference type="ARBA" id="ARBA00009129"/>
    </source>
</evidence>
<dbReference type="RefSeq" id="WP_029373436.1">
    <property type="nucleotide sequence ID" value="NZ_BCSX01000018.1"/>
</dbReference>
<evidence type="ECO:0000313" key="4">
    <source>
        <dbReference type="EMBL" id="GAS87442.1"/>
    </source>
</evidence>
<feature type="compositionally biased region" description="Basic and acidic residues" evidence="2">
    <location>
        <begin position="35"/>
        <end position="56"/>
    </location>
</feature>
<dbReference type="Proteomes" id="UP000069620">
    <property type="component" value="Unassembled WGS sequence"/>
</dbReference>
<dbReference type="EMBL" id="BCSX01000018">
    <property type="protein sequence ID" value="GAS87442.1"/>
    <property type="molecule type" value="Genomic_DNA"/>
</dbReference>
<dbReference type="STRING" id="146020.RMCB_1538"/>
<evidence type="ECO:0000256" key="2">
    <source>
        <dbReference type="SAM" id="MobiDB-lite"/>
    </source>
</evidence>
<dbReference type="InterPro" id="IPR008462">
    <property type="entry name" value="CsbD"/>
</dbReference>
<feature type="domain" description="CsbD-like" evidence="3">
    <location>
        <begin position="5"/>
        <end position="56"/>
    </location>
</feature>
<dbReference type="AlphaFoldDB" id="A0A100VWR7"/>
<name>A0A100VWR7_9MYCO</name>
<dbReference type="Gene3D" id="1.10.1470.10">
    <property type="entry name" value="YjbJ"/>
    <property type="match status" value="1"/>
</dbReference>
<feature type="compositionally biased region" description="Basic and acidic residues" evidence="2">
    <location>
        <begin position="1"/>
        <end position="22"/>
    </location>
</feature>
<gene>
    <name evidence="4" type="ORF">RMCB_1538</name>
</gene>
<evidence type="ECO:0000313" key="5">
    <source>
        <dbReference type="Proteomes" id="UP000069620"/>
    </source>
</evidence>
<evidence type="ECO:0000259" key="3">
    <source>
        <dbReference type="Pfam" id="PF05532"/>
    </source>
</evidence>
<dbReference type="InterPro" id="IPR036629">
    <property type="entry name" value="YjbJ_sf"/>
</dbReference>
<proteinExistence type="inferred from homology"/>
<organism evidence="4 5">
    <name type="scientific">Mycolicibacterium brisbanense</name>
    <dbReference type="NCBI Taxonomy" id="146020"/>
    <lineage>
        <taxon>Bacteria</taxon>
        <taxon>Bacillati</taxon>
        <taxon>Actinomycetota</taxon>
        <taxon>Actinomycetes</taxon>
        <taxon>Mycobacteriales</taxon>
        <taxon>Mycobacteriaceae</taxon>
        <taxon>Mycolicibacterium</taxon>
    </lineage>
</organism>
<accession>A0A100VWR7</accession>
<dbReference type="SUPFAM" id="SSF69047">
    <property type="entry name" value="Hypothetical protein YjbJ"/>
    <property type="match status" value="1"/>
</dbReference>
<dbReference type="OrthoDB" id="2143260at2"/>
<comment type="similarity">
    <text evidence="1">Belongs to the UPF0337 (CsbD) family.</text>
</comment>
<feature type="region of interest" description="Disordered" evidence="2">
    <location>
        <begin position="1"/>
        <end position="63"/>
    </location>
</feature>
<protein>
    <submittedName>
        <fullName evidence="4">CsbD family protein</fullName>
    </submittedName>
</protein>
<reference evidence="5" key="2">
    <citation type="submission" date="2016-02" db="EMBL/GenBank/DDBJ databases">
        <title>Draft genome sequence of five rapidly growing Mycobacterium species.</title>
        <authorList>
            <person name="Katahira K."/>
            <person name="Gotou Y."/>
            <person name="Iida K."/>
            <person name="Ogura Y."/>
            <person name="Hayashi T."/>
        </authorList>
    </citation>
    <scope>NUCLEOTIDE SEQUENCE [LARGE SCALE GENOMIC DNA]</scope>
    <source>
        <strain evidence="5">JCM15654</strain>
    </source>
</reference>